<name>A0A9Q0CZA1_9POAL</name>
<evidence type="ECO:0000256" key="2">
    <source>
        <dbReference type="SAM" id="MobiDB-lite"/>
    </source>
</evidence>
<proteinExistence type="predicted"/>
<dbReference type="PANTHER" id="PTHR31307">
    <property type="entry name" value="TRIHELIX TRANSCRIPTION FACTOR ASIL2"/>
    <property type="match status" value="1"/>
</dbReference>
<feature type="region of interest" description="Disordered" evidence="2">
    <location>
        <begin position="1"/>
        <end position="50"/>
    </location>
</feature>
<dbReference type="SMART" id="SM00595">
    <property type="entry name" value="MADF"/>
    <property type="match status" value="1"/>
</dbReference>
<organism evidence="4 5">
    <name type="scientific">Rhynchospora breviuscula</name>
    <dbReference type="NCBI Taxonomy" id="2022672"/>
    <lineage>
        <taxon>Eukaryota</taxon>
        <taxon>Viridiplantae</taxon>
        <taxon>Streptophyta</taxon>
        <taxon>Embryophyta</taxon>
        <taxon>Tracheophyta</taxon>
        <taxon>Spermatophyta</taxon>
        <taxon>Magnoliopsida</taxon>
        <taxon>Liliopsida</taxon>
        <taxon>Poales</taxon>
        <taxon>Cyperaceae</taxon>
        <taxon>Cyperoideae</taxon>
        <taxon>Rhynchosporeae</taxon>
        <taxon>Rhynchospora</taxon>
    </lineage>
</organism>
<evidence type="ECO:0000313" key="5">
    <source>
        <dbReference type="Proteomes" id="UP001151287"/>
    </source>
</evidence>
<accession>A0A9Q0CZA1</accession>
<keyword evidence="1" id="KW-0175">Coiled coil</keyword>
<feature type="compositionally biased region" description="Low complexity" evidence="2">
    <location>
        <begin position="1"/>
        <end position="32"/>
    </location>
</feature>
<dbReference type="InterPro" id="IPR044822">
    <property type="entry name" value="Myb_DNA-bind_4"/>
</dbReference>
<dbReference type="Gene3D" id="1.10.10.60">
    <property type="entry name" value="Homeodomain-like"/>
    <property type="match status" value="1"/>
</dbReference>
<dbReference type="AlphaFoldDB" id="A0A9Q0CZA1"/>
<sequence>MASPSLSPSPAAASATPVDASASLSGDQSPAPLALPAPPSSTSSRRLPPPCWTHEETLALIEAYRDKWLSLRRGNLRAADWQDVAEAVATRCPDASPSKTPVQCRHKVEKLRKRFRAERQRAITNNRPVSWPYYPLLDTMEISGPNPTPTPKIPTPPSSTSSEEEDELDRRHTRSIRGLMSNGGSAGLRFTIPKASRSKGFNPNPSPNPDPDLYLKKRSQVDDMRMRMEKKRRYEREEMEEEEEDRGGEEGGDVFAEMAVAIRSFGEGFLRVERMKMEMAREMEKARMEMELKRTEMMLDAQRKMVDAFVKGYAGKKRAKASAED</sequence>
<feature type="region of interest" description="Disordered" evidence="2">
    <location>
        <begin position="195"/>
        <end position="215"/>
    </location>
</feature>
<dbReference type="FunFam" id="1.10.10.60:FF:000152">
    <property type="entry name" value="Trihelix transcription factor ASIL2"/>
    <property type="match status" value="1"/>
</dbReference>
<feature type="region of interest" description="Disordered" evidence="2">
    <location>
        <begin position="230"/>
        <end position="250"/>
    </location>
</feature>
<dbReference type="EMBL" id="JAMQYH010000001">
    <property type="protein sequence ID" value="KAJ1702923.1"/>
    <property type="molecule type" value="Genomic_DNA"/>
</dbReference>
<feature type="compositionally biased region" description="Pro residues" evidence="2">
    <location>
        <begin position="146"/>
        <end position="157"/>
    </location>
</feature>
<reference evidence="4" key="1">
    <citation type="journal article" date="2022" name="Cell">
        <title>Repeat-based holocentromeres influence genome architecture and karyotype evolution.</title>
        <authorList>
            <person name="Hofstatter P.G."/>
            <person name="Thangavel G."/>
            <person name="Lux T."/>
            <person name="Neumann P."/>
            <person name="Vondrak T."/>
            <person name="Novak P."/>
            <person name="Zhang M."/>
            <person name="Costa L."/>
            <person name="Castellani M."/>
            <person name="Scott A."/>
            <person name="Toegelov H."/>
            <person name="Fuchs J."/>
            <person name="Mata-Sucre Y."/>
            <person name="Dias Y."/>
            <person name="Vanzela A.L.L."/>
            <person name="Huettel B."/>
            <person name="Almeida C.C.S."/>
            <person name="Simkova H."/>
            <person name="Souza G."/>
            <person name="Pedrosa-Harand A."/>
            <person name="Macas J."/>
            <person name="Mayer K.F.X."/>
            <person name="Houben A."/>
            <person name="Marques A."/>
        </authorList>
    </citation>
    <scope>NUCLEOTIDE SEQUENCE</scope>
    <source>
        <strain evidence="4">RhyBre1mFocal</strain>
    </source>
</reference>
<dbReference type="PANTHER" id="PTHR31307:SF49">
    <property type="entry name" value="ALCOHOL DEHYDROGENASE TRANSCRIPTION FACTOR MYB_SANT-LIKE FAMILY PROTEIN"/>
    <property type="match status" value="1"/>
</dbReference>
<comment type="caution">
    <text evidence="4">The sequence shown here is derived from an EMBL/GenBank/DDBJ whole genome shotgun (WGS) entry which is preliminary data.</text>
</comment>
<evidence type="ECO:0000259" key="3">
    <source>
        <dbReference type="PROSITE" id="PS50090"/>
    </source>
</evidence>
<dbReference type="Pfam" id="PF13837">
    <property type="entry name" value="Myb_DNA-bind_4"/>
    <property type="match status" value="1"/>
</dbReference>
<dbReference type="InterPro" id="IPR044823">
    <property type="entry name" value="ASIL1/2-like"/>
</dbReference>
<feature type="domain" description="Myb-like" evidence="3">
    <location>
        <begin position="52"/>
        <end position="112"/>
    </location>
</feature>
<dbReference type="OrthoDB" id="1901794at2759"/>
<gene>
    <name evidence="4" type="ORF">LUZ63_002702</name>
</gene>
<protein>
    <recommendedName>
        <fullName evidence="3">Myb-like domain-containing protein</fullName>
    </recommendedName>
</protein>
<dbReference type="PROSITE" id="PS50090">
    <property type="entry name" value="MYB_LIKE"/>
    <property type="match status" value="1"/>
</dbReference>
<feature type="region of interest" description="Disordered" evidence="2">
    <location>
        <begin position="140"/>
        <end position="171"/>
    </location>
</feature>
<evidence type="ECO:0000313" key="4">
    <source>
        <dbReference type="EMBL" id="KAJ1702923.1"/>
    </source>
</evidence>
<dbReference type="Proteomes" id="UP001151287">
    <property type="component" value="Unassembled WGS sequence"/>
</dbReference>
<keyword evidence="5" id="KW-1185">Reference proteome</keyword>
<feature type="compositionally biased region" description="Acidic residues" evidence="2">
    <location>
        <begin position="237"/>
        <end position="250"/>
    </location>
</feature>
<evidence type="ECO:0000256" key="1">
    <source>
        <dbReference type="SAM" id="Coils"/>
    </source>
</evidence>
<dbReference type="InterPro" id="IPR001005">
    <property type="entry name" value="SANT/Myb"/>
</dbReference>
<feature type="coiled-coil region" evidence="1">
    <location>
        <begin position="276"/>
        <end position="305"/>
    </location>
</feature>